<comment type="caution">
    <text evidence="3">The sequence shown here is derived from an EMBL/GenBank/DDBJ whole genome shotgun (WGS) entry which is preliminary data.</text>
</comment>
<feature type="transmembrane region" description="Helical" evidence="2">
    <location>
        <begin position="106"/>
        <end position="133"/>
    </location>
</feature>
<dbReference type="AlphaFoldDB" id="A0A846WWS0"/>
<keyword evidence="2" id="KW-0472">Membrane</keyword>
<keyword evidence="2" id="KW-0812">Transmembrane</keyword>
<gene>
    <name evidence="3" type="ORF">HF999_02735</name>
</gene>
<dbReference type="Proteomes" id="UP000582646">
    <property type="component" value="Unassembled WGS sequence"/>
</dbReference>
<feature type="compositionally biased region" description="Low complexity" evidence="1">
    <location>
        <begin position="1"/>
        <end position="44"/>
    </location>
</feature>
<feature type="compositionally biased region" description="Pro residues" evidence="1">
    <location>
        <begin position="45"/>
        <end position="56"/>
    </location>
</feature>
<reference evidence="3 4" key="1">
    <citation type="submission" date="2020-04" db="EMBL/GenBank/DDBJ databases">
        <title>MicrobeNet Type strains.</title>
        <authorList>
            <person name="Nicholson A.C."/>
        </authorList>
    </citation>
    <scope>NUCLEOTIDE SEQUENCE [LARGE SCALE GENOMIC DNA]</scope>
    <source>
        <strain evidence="3 4">DSM 44113</strain>
    </source>
</reference>
<accession>A0A846WWS0</accession>
<dbReference type="EMBL" id="JAAXOQ010000002">
    <property type="protein sequence ID" value="NKY17294.1"/>
    <property type="molecule type" value="Genomic_DNA"/>
</dbReference>
<proteinExistence type="predicted"/>
<name>A0A846WWS0_9ACTN</name>
<protein>
    <recommendedName>
        <fullName evidence="5">DUF4190 domain-containing protein</fullName>
    </recommendedName>
</protein>
<feature type="transmembrane region" description="Helical" evidence="2">
    <location>
        <begin position="70"/>
        <end position="94"/>
    </location>
</feature>
<keyword evidence="4" id="KW-1185">Reference proteome</keyword>
<sequence>MSTPNDPYNQQPDPNQYPGQQPYGQQPDPNQYPGQQQPFAGQPYPGQPYPGQPAPVGPNGERLNDPDNTLGIVGLVLVFVCGGIVGLIVSWIALNKSKQRGYKNTPALIGVILGAIGTVLLVLWLILGVALAASSSSTSYLLV</sequence>
<dbReference type="RefSeq" id="WP_168544391.1">
    <property type="nucleotide sequence ID" value="NZ_BAAAKS010000025.1"/>
</dbReference>
<evidence type="ECO:0000313" key="4">
    <source>
        <dbReference type="Proteomes" id="UP000582646"/>
    </source>
</evidence>
<evidence type="ECO:0000313" key="3">
    <source>
        <dbReference type="EMBL" id="NKY17294.1"/>
    </source>
</evidence>
<evidence type="ECO:0008006" key="5">
    <source>
        <dbReference type="Google" id="ProtNLM"/>
    </source>
</evidence>
<evidence type="ECO:0000256" key="1">
    <source>
        <dbReference type="SAM" id="MobiDB-lite"/>
    </source>
</evidence>
<keyword evidence="2" id="KW-1133">Transmembrane helix</keyword>
<evidence type="ECO:0000256" key="2">
    <source>
        <dbReference type="SAM" id="Phobius"/>
    </source>
</evidence>
<organism evidence="3 4">
    <name type="scientific">Tsukamurella spumae</name>
    <dbReference type="NCBI Taxonomy" id="44753"/>
    <lineage>
        <taxon>Bacteria</taxon>
        <taxon>Bacillati</taxon>
        <taxon>Actinomycetota</taxon>
        <taxon>Actinomycetes</taxon>
        <taxon>Mycobacteriales</taxon>
        <taxon>Tsukamurellaceae</taxon>
        <taxon>Tsukamurella</taxon>
    </lineage>
</organism>
<feature type="region of interest" description="Disordered" evidence="1">
    <location>
        <begin position="1"/>
        <end position="64"/>
    </location>
</feature>